<feature type="transmembrane region" description="Helical" evidence="1">
    <location>
        <begin position="233"/>
        <end position="252"/>
    </location>
</feature>
<feature type="transmembrane region" description="Helical" evidence="1">
    <location>
        <begin position="258"/>
        <end position="278"/>
    </location>
</feature>
<feature type="transmembrane region" description="Helical" evidence="1">
    <location>
        <begin position="12"/>
        <end position="32"/>
    </location>
</feature>
<sequence>MIRKLQKQGYIDALRGYAILGVLLVHSAQQVPPASHVLKLLRNFGIYGVQLFYVVSALALFMSWHFRNDHELSPVRNFFIRRLFRIAPMFWVVTVAFLALYGTAPGYWAPNGIHGWQIVGTLLFVNGFHPEAINAVVPGGWSVAVEMCFYLILPLLFCSIKNMRTALGFLAISLGIYIVSPTLVDSLFAGTFPSRQQYLLESFKYQNLMGQLPVFAMGVVTYFMVRDFSHSRVAAKTALGVAGVMLVLVAVFPKSPLIHHHLTMGVLLASLTFTLACYQAKRVANLLIVFIGKISYSMYLTQFFVIFTLRDLRVLQYFSRTDWGWLAYFLIATILIIMVSTLTHRYIEQPGIRLGQKLIAHLELTDEKRATEAPA</sequence>
<feature type="transmembrane region" description="Helical" evidence="1">
    <location>
        <begin position="165"/>
        <end position="188"/>
    </location>
</feature>
<keyword evidence="1" id="KW-0812">Transmembrane</keyword>
<keyword evidence="1" id="KW-0472">Membrane</keyword>
<dbReference type="Pfam" id="PF01757">
    <property type="entry name" value="Acyl_transf_3"/>
    <property type="match status" value="1"/>
</dbReference>
<feature type="domain" description="Acyltransferase 3" evidence="2">
    <location>
        <begin position="10"/>
        <end position="344"/>
    </location>
</feature>
<keyword evidence="4" id="KW-1185">Reference proteome</keyword>
<dbReference type="GO" id="GO:0000271">
    <property type="term" value="P:polysaccharide biosynthetic process"/>
    <property type="evidence" value="ECO:0007669"/>
    <property type="project" value="TreeGrafter"/>
</dbReference>
<keyword evidence="1" id="KW-1133">Transmembrane helix</keyword>
<dbReference type="PANTHER" id="PTHR23028:SF53">
    <property type="entry name" value="ACYL_TRANSF_3 DOMAIN-CONTAINING PROTEIN"/>
    <property type="match status" value="1"/>
</dbReference>
<proteinExistence type="predicted"/>
<organism evidence="3 4">
    <name type="scientific">Novimethylophilus kurashikiensis</name>
    <dbReference type="NCBI Taxonomy" id="1825523"/>
    <lineage>
        <taxon>Bacteria</taxon>
        <taxon>Pseudomonadati</taxon>
        <taxon>Pseudomonadota</taxon>
        <taxon>Betaproteobacteria</taxon>
        <taxon>Nitrosomonadales</taxon>
        <taxon>Methylophilaceae</taxon>
        <taxon>Novimethylophilus</taxon>
    </lineage>
</organism>
<dbReference type="RefSeq" id="WP_109015913.1">
    <property type="nucleotide sequence ID" value="NZ_BDOQ01000009.1"/>
</dbReference>
<feature type="transmembrane region" description="Helical" evidence="1">
    <location>
        <begin position="132"/>
        <end position="153"/>
    </location>
</feature>
<feature type="transmembrane region" description="Helical" evidence="1">
    <location>
        <begin position="83"/>
        <end position="101"/>
    </location>
</feature>
<accession>A0A2R5F964</accession>
<feature type="transmembrane region" description="Helical" evidence="1">
    <location>
        <begin position="208"/>
        <end position="226"/>
    </location>
</feature>
<dbReference type="GO" id="GO:0016020">
    <property type="term" value="C:membrane"/>
    <property type="evidence" value="ECO:0007669"/>
    <property type="project" value="TreeGrafter"/>
</dbReference>
<feature type="transmembrane region" description="Helical" evidence="1">
    <location>
        <begin position="44"/>
        <end position="62"/>
    </location>
</feature>
<dbReference type="InterPro" id="IPR002656">
    <property type="entry name" value="Acyl_transf_3_dom"/>
</dbReference>
<dbReference type="Proteomes" id="UP000245081">
    <property type="component" value="Unassembled WGS sequence"/>
</dbReference>
<feature type="transmembrane region" description="Helical" evidence="1">
    <location>
        <begin position="285"/>
        <end position="305"/>
    </location>
</feature>
<dbReference type="EMBL" id="BDOQ01000009">
    <property type="protein sequence ID" value="GBG14737.1"/>
    <property type="molecule type" value="Genomic_DNA"/>
</dbReference>
<dbReference type="GO" id="GO:0016747">
    <property type="term" value="F:acyltransferase activity, transferring groups other than amino-acyl groups"/>
    <property type="evidence" value="ECO:0007669"/>
    <property type="project" value="InterPro"/>
</dbReference>
<dbReference type="InterPro" id="IPR050879">
    <property type="entry name" value="Acyltransferase_3"/>
</dbReference>
<dbReference type="AlphaFoldDB" id="A0A2R5F964"/>
<comment type="caution">
    <text evidence="3">The sequence shown here is derived from an EMBL/GenBank/DDBJ whole genome shotgun (WGS) entry which is preliminary data.</text>
</comment>
<evidence type="ECO:0000256" key="1">
    <source>
        <dbReference type="SAM" id="Phobius"/>
    </source>
</evidence>
<reference evidence="3 4" key="1">
    <citation type="journal article" date="2018" name="Environ. Microbiol.">
        <title>Isolation and genomic characterization of Novimethylophilus kurashikiensis gen. nov. sp. nov., a new lanthanide-dependent methylotrophic species of Methylophilaceae.</title>
        <authorList>
            <person name="Lv H."/>
            <person name="Sahin N."/>
            <person name="Tani A."/>
        </authorList>
    </citation>
    <scope>NUCLEOTIDE SEQUENCE [LARGE SCALE GENOMIC DNA]</scope>
    <source>
        <strain evidence="3 4">La2-4</strain>
    </source>
</reference>
<name>A0A2R5F964_9PROT</name>
<dbReference type="PANTHER" id="PTHR23028">
    <property type="entry name" value="ACETYLTRANSFERASE"/>
    <property type="match status" value="1"/>
</dbReference>
<evidence type="ECO:0000313" key="3">
    <source>
        <dbReference type="EMBL" id="GBG14737.1"/>
    </source>
</evidence>
<evidence type="ECO:0000259" key="2">
    <source>
        <dbReference type="Pfam" id="PF01757"/>
    </source>
</evidence>
<feature type="transmembrane region" description="Helical" evidence="1">
    <location>
        <begin position="325"/>
        <end position="347"/>
    </location>
</feature>
<gene>
    <name evidence="3" type="ORF">NMK_2338</name>
</gene>
<dbReference type="OrthoDB" id="9814807at2"/>
<evidence type="ECO:0000313" key="4">
    <source>
        <dbReference type="Proteomes" id="UP000245081"/>
    </source>
</evidence>
<protein>
    <recommendedName>
        <fullName evidence="2">Acyltransferase 3 domain-containing protein</fullName>
    </recommendedName>
</protein>